<evidence type="ECO:0000313" key="2">
    <source>
        <dbReference type="EMBL" id="CCF58789.1"/>
    </source>
</evidence>
<accession>H2AWN9</accession>
<feature type="compositionally biased region" description="Polar residues" evidence="1">
    <location>
        <begin position="21"/>
        <end position="30"/>
    </location>
</feature>
<dbReference type="EMBL" id="HE650826">
    <property type="protein sequence ID" value="CCF58789.1"/>
    <property type="molecule type" value="Genomic_DNA"/>
</dbReference>
<reference evidence="2 3" key="1">
    <citation type="journal article" date="2011" name="Proc. Natl. Acad. Sci. U.S.A.">
        <title>Evolutionary erosion of yeast sex chromosomes by mating-type switching accidents.</title>
        <authorList>
            <person name="Gordon J.L."/>
            <person name="Armisen D."/>
            <person name="Proux-Wera E."/>
            <person name="Oheigeartaigh S.S."/>
            <person name="Byrne K.P."/>
            <person name="Wolfe K.H."/>
        </authorList>
    </citation>
    <scope>NUCLEOTIDE SEQUENCE [LARGE SCALE GENOMIC DNA]</scope>
    <source>
        <strain evidence="3">ATCC 22294 / BCRC 22015 / CBS 2517 / CECT 1963 / NBRC 1671 / NRRL Y-8276</strain>
    </source>
</reference>
<sequence length="123" mass="14315">MKDHCSRSHKTNSKSAKMLRRTTSGVVRTNSSNFCKNTVLRSRRTIPQYSEVNNDENRFGDFTVVDHHANQSQPVIYYFIEITNPIQRNNQNYNGSNNSNNNNNNNSNISPPTLTRRYRVRHL</sequence>
<feature type="compositionally biased region" description="Basic residues" evidence="1">
    <location>
        <begin position="7"/>
        <end position="20"/>
    </location>
</feature>
<dbReference type="AlphaFoldDB" id="H2AWN9"/>
<name>H2AWN9_KAZAF</name>
<evidence type="ECO:0000313" key="3">
    <source>
        <dbReference type="Proteomes" id="UP000005220"/>
    </source>
</evidence>
<gene>
    <name evidence="2" type="primary">KAFR0F01920</name>
    <name evidence="2" type="ORF">KAFR_0F01920</name>
</gene>
<protein>
    <submittedName>
        <fullName evidence="2">Uncharacterized protein</fullName>
    </submittedName>
</protein>
<dbReference type="OrthoDB" id="4061920at2759"/>
<dbReference type="KEGG" id="kaf:KAFR_0F01920"/>
<dbReference type="GeneID" id="13884257"/>
<evidence type="ECO:0000256" key="1">
    <source>
        <dbReference type="SAM" id="MobiDB-lite"/>
    </source>
</evidence>
<feature type="region of interest" description="Disordered" evidence="1">
    <location>
        <begin position="88"/>
        <end position="123"/>
    </location>
</feature>
<dbReference type="HOGENOM" id="CLU_2015611_0_0_1"/>
<feature type="region of interest" description="Disordered" evidence="1">
    <location>
        <begin position="1"/>
        <end position="30"/>
    </location>
</feature>
<dbReference type="RefSeq" id="XP_003957924.1">
    <property type="nucleotide sequence ID" value="XM_003957875.1"/>
</dbReference>
<keyword evidence="3" id="KW-1185">Reference proteome</keyword>
<feature type="compositionally biased region" description="Low complexity" evidence="1">
    <location>
        <begin position="89"/>
        <end position="108"/>
    </location>
</feature>
<organism evidence="2 3">
    <name type="scientific">Kazachstania africana (strain ATCC 22294 / BCRC 22015 / CBS 2517 / CECT 1963 / NBRC 1671 / NRRL Y-8276)</name>
    <name type="common">Yeast</name>
    <name type="synonym">Kluyveromyces africanus</name>
    <dbReference type="NCBI Taxonomy" id="1071382"/>
    <lineage>
        <taxon>Eukaryota</taxon>
        <taxon>Fungi</taxon>
        <taxon>Dikarya</taxon>
        <taxon>Ascomycota</taxon>
        <taxon>Saccharomycotina</taxon>
        <taxon>Saccharomycetes</taxon>
        <taxon>Saccharomycetales</taxon>
        <taxon>Saccharomycetaceae</taxon>
        <taxon>Kazachstania</taxon>
    </lineage>
</organism>
<proteinExistence type="predicted"/>
<dbReference type="Proteomes" id="UP000005220">
    <property type="component" value="Chromosome 6"/>
</dbReference>
<dbReference type="InParanoid" id="H2AWN9"/>